<keyword evidence="2" id="KW-0812">Transmembrane</keyword>
<keyword evidence="2" id="KW-1133">Transmembrane helix</keyword>
<feature type="compositionally biased region" description="Low complexity" evidence="1">
    <location>
        <begin position="89"/>
        <end position="102"/>
    </location>
</feature>
<comment type="caution">
    <text evidence="3">The sequence shown here is derived from an EMBL/GenBank/DDBJ whole genome shotgun (WGS) entry which is preliminary data.</text>
</comment>
<protein>
    <submittedName>
        <fullName evidence="3">Uncharacterized protein</fullName>
    </submittedName>
</protein>
<proteinExistence type="predicted"/>
<feature type="region of interest" description="Disordered" evidence="1">
    <location>
        <begin position="76"/>
        <end position="106"/>
    </location>
</feature>
<feature type="transmembrane region" description="Helical" evidence="2">
    <location>
        <begin position="51"/>
        <end position="69"/>
    </location>
</feature>
<dbReference type="Proteomes" id="UP001597479">
    <property type="component" value="Unassembled WGS sequence"/>
</dbReference>
<evidence type="ECO:0000256" key="1">
    <source>
        <dbReference type="SAM" id="MobiDB-lite"/>
    </source>
</evidence>
<name>A0ABW5W2I1_9MICO</name>
<reference evidence="4" key="1">
    <citation type="journal article" date="2019" name="Int. J. Syst. Evol. Microbiol.">
        <title>The Global Catalogue of Microorganisms (GCM) 10K type strain sequencing project: providing services to taxonomists for standard genome sequencing and annotation.</title>
        <authorList>
            <consortium name="The Broad Institute Genomics Platform"/>
            <consortium name="The Broad Institute Genome Sequencing Center for Infectious Disease"/>
            <person name="Wu L."/>
            <person name="Ma J."/>
        </authorList>
    </citation>
    <scope>NUCLEOTIDE SEQUENCE [LARGE SCALE GENOMIC DNA]</scope>
    <source>
        <strain evidence="4">CCM 7044</strain>
    </source>
</reference>
<organism evidence="3 4">
    <name type="scientific">Promicromonospora vindobonensis</name>
    <dbReference type="NCBI Taxonomy" id="195748"/>
    <lineage>
        <taxon>Bacteria</taxon>
        <taxon>Bacillati</taxon>
        <taxon>Actinomycetota</taxon>
        <taxon>Actinomycetes</taxon>
        <taxon>Micrococcales</taxon>
        <taxon>Promicromonosporaceae</taxon>
        <taxon>Promicromonospora</taxon>
    </lineage>
</organism>
<evidence type="ECO:0000313" key="3">
    <source>
        <dbReference type="EMBL" id="MFD2797700.1"/>
    </source>
</evidence>
<feature type="region of interest" description="Disordered" evidence="1">
    <location>
        <begin position="196"/>
        <end position="224"/>
    </location>
</feature>
<feature type="region of interest" description="Disordered" evidence="1">
    <location>
        <begin position="269"/>
        <end position="305"/>
    </location>
</feature>
<gene>
    <name evidence="3" type="ORF">ACFS27_29370</name>
</gene>
<evidence type="ECO:0000313" key="4">
    <source>
        <dbReference type="Proteomes" id="UP001597479"/>
    </source>
</evidence>
<dbReference type="RefSeq" id="WP_377190949.1">
    <property type="nucleotide sequence ID" value="NZ_JBHUOG010000002.1"/>
</dbReference>
<sequence length="587" mass="61322">MSHETPNSDNDFLRGALHGAADTMPGAEVDDLHVSFGVVRDRVRRRRAAKIGGLTGASLALVGVLAFGATQAPLLDRAEPVPPGTSESATPDAAPTATPGPDLSLREDFTPDWLAGTGLSCGMPVSDLEERATASEYHLEVRGDLHQIAETLGEPHWRYDSVLPVSLTWDAVQGVDSSPAVPPVLVWSRDGQVVDLGGDRTDAEPVPVEPEGRYSGATDLPGSSCVVEQTPLPDGEYDVRALTRVHPVGGEDPSLAVSDPVVLTVENGAVHQNPGSGEAAPFEVPESADEPSASSPSLGSAVVDRTGPWGRDVTYSTAYDEGGDWRWYPDDGQRFTVEARCTSADPSDEITLRTAGWLVGAGGGESTLPCDGETVSLPALTASSTAIEQLEEQGAVRSAYFPVAFTEVPDGVTLAYADVEPEADGGDAAGECSASSLDLEYDPANSPSEGAGSTAAAIVEAALACDSERLTQLATEHGTELMLGNATPEDTFRLPEDAGVPYETLVRLLAGTSGEVNGGDPGNETITWPRVAVEEFADSNEAWAEAVEAGLLTQADADAQRADEFGYVGMRIGIAEDGTWRYYSGGD</sequence>
<dbReference type="EMBL" id="JBHUOG010000002">
    <property type="protein sequence ID" value="MFD2797700.1"/>
    <property type="molecule type" value="Genomic_DNA"/>
</dbReference>
<accession>A0ABW5W2I1</accession>
<evidence type="ECO:0000256" key="2">
    <source>
        <dbReference type="SAM" id="Phobius"/>
    </source>
</evidence>
<keyword evidence="4" id="KW-1185">Reference proteome</keyword>
<keyword evidence="2" id="KW-0472">Membrane</keyword>